<sequence>MLALRPSQVSSRTRENDRCPYNTSVWEKKLHKSMPRFESRPKFKILTISMAAKTPLYGHKSMPRFDEPKFKILSISMAATRPLYGKQMTSLCRDLIGRNSQ</sequence>
<dbReference type="EMBL" id="HBUF01329244">
    <property type="protein sequence ID" value="CAG6696570.1"/>
    <property type="molecule type" value="Transcribed_RNA"/>
</dbReference>
<proteinExistence type="predicted"/>
<dbReference type="EMBL" id="HBUF01329242">
    <property type="protein sequence ID" value="CAG6696560.1"/>
    <property type="molecule type" value="Transcribed_RNA"/>
</dbReference>
<accession>A0A8D8XJ82</accession>
<dbReference type="AlphaFoldDB" id="A0A8D8XJ82"/>
<protein>
    <submittedName>
        <fullName evidence="1">Uncharacterized protein</fullName>
    </submittedName>
</protein>
<name>A0A8D8XJ82_9HEMI</name>
<evidence type="ECO:0000313" key="1">
    <source>
        <dbReference type="EMBL" id="CAG6696560.1"/>
    </source>
</evidence>
<reference evidence="1" key="1">
    <citation type="submission" date="2021-05" db="EMBL/GenBank/DDBJ databases">
        <authorList>
            <person name="Alioto T."/>
            <person name="Alioto T."/>
            <person name="Gomez Garrido J."/>
        </authorList>
    </citation>
    <scope>NUCLEOTIDE SEQUENCE</scope>
</reference>
<organism evidence="1">
    <name type="scientific">Cacopsylla melanoneura</name>
    <dbReference type="NCBI Taxonomy" id="428564"/>
    <lineage>
        <taxon>Eukaryota</taxon>
        <taxon>Metazoa</taxon>
        <taxon>Ecdysozoa</taxon>
        <taxon>Arthropoda</taxon>
        <taxon>Hexapoda</taxon>
        <taxon>Insecta</taxon>
        <taxon>Pterygota</taxon>
        <taxon>Neoptera</taxon>
        <taxon>Paraneoptera</taxon>
        <taxon>Hemiptera</taxon>
        <taxon>Sternorrhyncha</taxon>
        <taxon>Psylloidea</taxon>
        <taxon>Psyllidae</taxon>
        <taxon>Psyllinae</taxon>
        <taxon>Cacopsylla</taxon>
    </lineage>
</organism>